<evidence type="ECO:0008006" key="4">
    <source>
        <dbReference type="Google" id="ProtNLM"/>
    </source>
</evidence>
<keyword evidence="1" id="KW-0732">Signal</keyword>
<gene>
    <name evidence="2" type="ORF">GETHPA_26180</name>
</gene>
<dbReference type="SUPFAM" id="SSF53474">
    <property type="entry name" value="alpha/beta-Hydrolases"/>
    <property type="match status" value="1"/>
</dbReference>
<dbReference type="PANTHER" id="PTHR43265:SF1">
    <property type="entry name" value="ESTERASE ESTD"/>
    <property type="match status" value="1"/>
</dbReference>
<sequence length="324" mass="34385">MKPVWLCLPALALPAGAQPAPAPADRPITFPGFNGFLLHASVRAGGAHPYFAVMVAGSGPTDRDWSNPMIPVASHAGRDFAGWLQAQGIGSLRYDKRFIGSRDPKLDISLDAQMGDLKAALAAARALPEARGKKLLLVGHGEGALLSLLAAGGADATLLLALPGRDMATTIKEQLRPQLPPEKAAANLAYLDQVFQAIRRNQPTPEPGTDVYPAMGRLAKGLMAPETLDFVRDTLDLDPWTLAARLTGPAAIVWGDRDVQTWRPATVPASYHGAVIDLPEANLLLRRETRPRAELSPASAMTAYGDSTPLADLAPLAAWLKGLK</sequence>
<reference evidence="2 3" key="1">
    <citation type="journal article" date="2023" name="Antonie Van Leeuwenhoek">
        <title>Mesoterricola silvestris gen. nov., sp. nov., Mesoterricola sediminis sp. nov., Geothrix oryzae sp. nov., Geothrix edaphica sp. nov., Geothrix rubra sp. nov., and Geothrix limicola sp. nov., six novel members of Acidobacteriota isolated from soils.</title>
        <authorList>
            <person name="Itoh H."/>
            <person name="Sugisawa Y."/>
            <person name="Mise K."/>
            <person name="Xu Z."/>
            <person name="Kuniyasu M."/>
            <person name="Ushijima N."/>
            <person name="Kawano K."/>
            <person name="Kobayashi E."/>
            <person name="Shiratori Y."/>
            <person name="Masuda Y."/>
            <person name="Senoo K."/>
        </authorList>
    </citation>
    <scope>NUCLEOTIDE SEQUENCE [LARGE SCALE GENOMIC DNA]</scope>
    <source>
        <strain evidence="2 3">Red803</strain>
    </source>
</reference>
<name>A0ABQ5Q9I6_9BACT</name>
<proteinExistence type="predicted"/>
<dbReference type="EMBL" id="BSDD01000005">
    <property type="protein sequence ID" value="GLH71085.1"/>
    <property type="molecule type" value="Genomic_DNA"/>
</dbReference>
<evidence type="ECO:0000313" key="3">
    <source>
        <dbReference type="Proteomes" id="UP001165089"/>
    </source>
</evidence>
<evidence type="ECO:0000256" key="1">
    <source>
        <dbReference type="SAM" id="SignalP"/>
    </source>
</evidence>
<dbReference type="Gene3D" id="3.40.50.1820">
    <property type="entry name" value="alpha/beta hydrolase"/>
    <property type="match status" value="1"/>
</dbReference>
<feature type="signal peptide" evidence="1">
    <location>
        <begin position="1"/>
        <end position="17"/>
    </location>
</feature>
<protein>
    <recommendedName>
        <fullName evidence="4">Serine aminopeptidase S33 domain-containing protein</fullName>
    </recommendedName>
</protein>
<dbReference type="InterPro" id="IPR053145">
    <property type="entry name" value="AB_hydrolase_Est10"/>
</dbReference>
<keyword evidence="3" id="KW-1185">Reference proteome</keyword>
<dbReference type="Proteomes" id="UP001165089">
    <property type="component" value="Unassembled WGS sequence"/>
</dbReference>
<dbReference type="InterPro" id="IPR029058">
    <property type="entry name" value="AB_hydrolase_fold"/>
</dbReference>
<evidence type="ECO:0000313" key="2">
    <source>
        <dbReference type="EMBL" id="GLH71085.1"/>
    </source>
</evidence>
<organism evidence="2 3">
    <name type="scientific">Geothrix rubra</name>
    <dbReference type="NCBI Taxonomy" id="2927977"/>
    <lineage>
        <taxon>Bacteria</taxon>
        <taxon>Pseudomonadati</taxon>
        <taxon>Acidobacteriota</taxon>
        <taxon>Holophagae</taxon>
        <taxon>Holophagales</taxon>
        <taxon>Holophagaceae</taxon>
        <taxon>Geothrix</taxon>
    </lineage>
</organism>
<feature type="chain" id="PRO_5046691692" description="Serine aminopeptidase S33 domain-containing protein" evidence="1">
    <location>
        <begin position="18"/>
        <end position="324"/>
    </location>
</feature>
<accession>A0ABQ5Q9I6</accession>
<comment type="caution">
    <text evidence="2">The sequence shown here is derived from an EMBL/GenBank/DDBJ whole genome shotgun (WGS) entry which is preliminary data.</text>
</comment>
<dbReference type="RefSeq" id="WP_285726977.1">
    <property type="nucleotide sequence ID" value="NZ_BSDD01000005.1"/>
</dbReference>
<dbReference type="PANTHER" id="PTHR43265">
    <property type="entry name" value="ESTERASE ESTD"/>
    <property type="match status" value="1"/>
</dbReference>